<evidence type="ECO:0000259" key="9">
    <source>
        <dbReference type="PROSITE" id="PS50929"/>
    </source>
</evidence>
<dbReference type="InterPro" id="IPR017871">
    <property type="entry name" value="ABC_transporter-like_CS"/>
</dbReference>
<dbReference type="PANTHER" id="PTHR24221">
    <property type="entry name" value="ATP-BINDING CASSETTE SUB-FAMILY B"/>
    <property type="match status" value="1"/>
</dbReference>
<dbReference type="PANTHER" id="PTHR24221:SF590">
    <property type="entry name" value="COMPONENT LINKED WITH THE ASSEMBLY OF CYTOCHROME' TRANSPORT TRANSMEMBRANE ATP-BINDING PROTEIN ABC TRANSPORTER CYDD-RELATED"/>
    <property type="match status" value="1"/>
</dbReference>
<dbReference type="InterPro" id="IPR011527">
    <property type="entry name" value="ABC1_TM_dom"/>
</dbReference>
<evidence type="ECO:0000256" key="5">
    <source>
        <dbReference type="ARBA" id="ARBA00022989"/>
    </source>
</evidence>
<keyword evidence="6 7" id="KW-0472">Membrane</keyword>
<evidence type="ECO:0008006" key="12">
    <source>
        <dbReference type="Google" id="ProtNLM"/>
    </source>
</evidence>
<proteinExistence type="predicted"/>
<dbReference type="SUPFAM" id="SSF90123">
    <property type="entry name" value="ABC transporter transmembrane region"/>
    <property type="match status" value="1"/>
</dbReference>
<dbReference type="NCBIfam" id="TIGR02857">
    <property type="entry name" value="CydD"/>
    <property type="match status" value="1"/>
</dbReference>
<keyword evidence="4" id="KW-0067">ATP-binding</keyword>
<evidence type="ECO:0000256" key="7">
    <source>
        <dbReference type="SAM" id="Phobius"/>
    </source>
</evidence>
<feature type="domain" description="ABC transporter" evidence="8">
    <location>
        <begin position="355"/>
        <end position="559"/>
    </location>
</feature>
<keyword evidence="5 7" id="KW-1133">Transmembrane helix</keyword>
<reference evidence="11" key="1">
    <citation type="journal article" date="2019" name="Int. J. Syst. Evol. Microbiol.">
        <title>The Global Catalogue of Microorganisms (GCM) 10K type strain sequencing project: providing services to taxonomists for standard genome sequencing and annotation.</title>
        <authorList>
            <consortium name="The Broad Institute Genomics Platform"/>
            <consortium name="The Broad Institute Genome Sequencing Center for Infectious Disease"/>
            <person name="Wu L."/>
            <person name="Ma J."/>
        </authorList>
    </citation>
    <scope>NUCLEOTIDE SEQUENCE [LARGE SCALE GENOMIC DNA]</scope>
    <source>
        <strain evidence="11">JCM 13584</strain>
    </source>
</reference>
<keyword evidence="11" id="KW-1185">Reference proteome</keyword>
<feature type="transmembrane region" description="Helical" evidence="7">
    <location>
        <begin position="191"/>
        <end position="214"/>
    </location>
</feature>
<comment type="caution">
    <text evidence="10">The sequence shown here is derived from an EMBL/GenBank/DDBJ whole genome shotgun (WGS) entry which is preliminary data.</text>
</comment>
<dbReference type="RefSeq" id="WP_157414358.1">
    <property type="nucleotide sequence ID" value="NZ_BAAAMK010000011.1"/>
</dbReference>
<dbReference type="PROSITE" id="PS50929">
    <property type="entry name" value="ABC_TM1F"/>
    <property type="match status" value="1"/>
</dbReference>
<feature type="transmembrane region" description="Helical" evidence="7">
    <location>
        <begin position="160"/>
        <end position="179"/>
    </location>
</feature>
<organism evidence="10 11">
    <name type="scientific">Agromyces allii</name>
    <dbReference type="NCBI Taxonomy" id="393607"/>
    <lineage>
        <taxon>Bacteria</taxon>
        <taxon>Bacillati</taxon>
        <taxon>Actinomycetota</taxon>
        <taxon>Actinomycetes</taxon>
        <taxon>Micrococcales</taxon>
        <taxon>Microbacteriaceae</taxon>
        <taxon>Agromyces</taxon>
    </lineage>
</organism>
<comment type="subcellular location">
    <subcellularLocation>
        <location evidence="1">Cell membrane</location>
        <topology evidence="1">Multi-pass membrane protein</topology>
    </subcellularLocation>
</comment>
<dbReference type="InterPro" id="IPR003439">
    <property type="entry name" value="ABC_transporter-like_ATP-bd"/>
</dbReference>
<sequence>MKPLDPRLVRRSRAARRFLVVGALLALLQAAATVGLAYALASLVAGLIDGERMSQAWPLLVLLVVAASVRALSAWAWELVGSAGAMRVKQELRRDVLVAVERAPAGVPGFSSARTTTLLGPGLDALDAYFGSYLPQLVLTAVATPILIAIAWWADPLSGLVFVIVLPLIPVFMALIGMATQAVQRRQYDSLATLSHGFLEVVGGLSTLIVFGRAKRQVSRIRSVTDDFRKRTMAVLRVTFLSGFTLEFAASLSVAIVAVSIGFRLVWGEIGLLPGLFVLILAPDIFLPVRNVGAAFHASSAGVAASDDAFELFEAARGGGASVPVAPGPVAGRDGIPDAAATVATPAAAAADTGVSLVAAGVRRDGELVVDGVDLAARPGELVAVTGPSGIGKSSLFAGLLGFAPIEGEALVNGERPGAATRAAIAWSPQGATLFAGTVRSNVRLGAEQADAALVERAMRLADVGLDPETPLGAGGSGLSGGQAQRVAIARALHRALATEARIVLLDEPTSAQDPAHEAAIAAGLRELADEGYAVVVATHRAGVTASADRTIALAGAHV</sequence>
<evidence type="ECO:0000256" key="1">
    <source>
        <dbReference type="ARBA" id="ARBA00004651"/>
    </source>
</evidence>
<evidence type="ECO:0000313" key="11">
    <source>
        <dbReference type="Proteomes" id="UP001499954"/>
    </source>
</evidence>
<dbReference type="EMBL" id="BAAAMK010000011">
    <property type="protein sequence ID" value="GAA1966917.1"/>
    <property type="molecule type" value="Genomic_DNA"/>
</dbReference>
<dbReference type="SMART" id="SM00382">
    <property type="entry name" value="AAA"/>
    <property type="match status" value="1"/>
</dbReference>
<evidence type="ECO:0000256" key="2">
    <source>
        <dbReference type="ARBA" id="ARBA00022692"/>
    </source>
</evidence>
<evidence type="ECO:0000259" key="8">
    <source>
        <dbReference type="PROSITE" id="PS50893"/>
    </source>
</evidence>
<dbReference type="CDD" id="cd18584">
    <property type="entry name" value="ABC_6TM_AarD_CydD"/>
    <property type="match status" value="1"/>
</dbReference>
<dbReference type="Pfam" id="PF00664">
    <property type="entry name" value="ABC_membrane"/>
    <property type="match status" value="1"/>
</dbReference>
<keyword evidence="3" id="KW-0547">Nucleotide-binding</keyword>
<evidence type="ECO:0000313" key="10">
    <source>
        <dbReference type="EMBL" id="GAA1966917.1"/>
    </source>
</evidence>
<protein>
    <recommendedName>
        <fullName evidence="12">Thiol reductant ABC exporter subunit CydD</fullName>
    </recommendedName>
</protein>
<dbReference type="Gene3D" id="3.40.50.300">
    <property type="entry name" value="P-loop containing nucleotide triphosphate hydrolases"/>
    <property type="match status" value="1"/>
</dbReference>
<dbReference type="InterPro" id="IPR027417">
    <property type="entry name" value="P-loop_NTPase"/>
</dbReference>
<dbReference type="PROSITE" id="PS50893">
    <property type="entry name" value="ABC_TRANSPORTER_2"/>
    <property type="match status" value="1"/>
</dbReference>
<feature type="domain" description="ABC transmembrane type-1" evidence="9">
    <location>
        <begin position="20"/>
        <end position="301"/>
    </location>
</feature>
<dbReference type="PROSITE" id="PS00211">
    <property type="entry name" value="ABC_TRANSPORTER_1"/>
    <property type="match status" value="1"/>
</dbReference>
<evidence type="ECO:0000256" key="3">
    <source>
        <dbReference type="ARBA" id="ARBA00022741"/>
    </source>
</evidence>
<evidence type="ECO:0000256" key="6">
    <source>
        <dbReference type="ARBA" id="ARBA00023136"/>
    </source>
</evidence>
<accession>A0ABP5CRP2</accession>
<dbReference type="Gene3D" id="1.20.1560.10">
    <property type="entry name" value="ABC transporter type 1, transmembrane domain"/>
    <property type="match status" value="1"/>
</dbReference>
<dbReference type="InterPro" id="IPR003593">
    <property type="entry name" value="AAA+_ATPase"/>
</dbReference>
<dbReference type="Proteomes" id="UP001499954">
    <property type="component" value="Unassembled WGS sequence"/>
</dbReference>
<feature type="transmembrane region" description="Helical" evidence="7">
    <location>
        <begin position="234"/>
        <end position="263"/>
    </location>
</feature>
<dbReference type="InterPro" id="IPR039421">
    <property type="entry name" value="Type_1_exporter"/>
</dbReference>
<keyword evidence="2 7" id="KW-0812">Transmembrane</keyword>
<feature type="transmembrane region" description="Helical" evidence="7">
    <location>
        <begin position="133"/>
        <end position="154"/>
    </location>
</feature>
<dbReference type="InterPro" id="IPR036640">
    <property type="entry name" value="ABC1_TM_sf"/>
</dbReference>
<gene>
    <name evidence="10" type="ORF">GCM10009717_37300</name>
</gene>
<name>A0ABP5CRP2_9MICO</name>
<dbReference type="InterPro" id="IPR014216">
    <property type="entry name" value="ABC_transptr_CydD"/>
</dbReference>
<dbReference type="SUPFAM" id="SSF52540">
    <property type="entry name" value="P-loop containing nucleoside triphosphate hydrolases"/>
    <property type="match status" value="1"/>
</dbReference>
<feature type="transmembrane region" description="Helical" evidence="7">
    <location>
        <begin position="270"/>
        <end position="289"/>
    </location>
</feature>
<dbReference type="Pfam" id="PF00005">
    <property type="entry name" value="ABC_tran"/>
    <property type="match status" value="1"/>
</dbReference>
<evidence type="ECO:0000256" key="4">
    <source>
        <dbReference type="ARBA" id="ARBA00022840"/>
    </source>
</evidence>